<name>A0A6G0YWS9_APHCR</name>
<dbReference type="AlphaFoldDB" id="A0A6G0YWS9"/>
<evidence type="ECO:0000313" key="1">
    <source>
        <dbReference type="EMBL" id="KAF0762389.1"/>
    </source>
</evidence>
<accession>A0A6G0YWS9</accession>
<proteinExistence type="predicted"/>
<keyword evidence="2" id="KW-1185">Reference proteome</keyword>
<evidence type="ECO:0000313" key="2">
    <source>
        <dbReference type="Proteomes" id="UP000478052"/>
    </source>
</evidence>
<reference evidence="1 2" key="1">
    <citation type="submission" date="2019-08" db="EMBL/GenBank/DDBJ databases">
        <title>Whole genome of Aphis craccivora.</title>
        <authorList>
            <person name="Voronova N.V."/>
            <person name="Shulinski R.S."/>
            <person name="Bandarenka Y.V."/>
            <person name="Zhorov D.G."/>
            <person name="Warner D."/>
        </authorList>
    </citation>
    <scope>NUCLEOTIDE SEQUENCE [LARGE SCALE GENOMIC DNA]</scope>
    <source>
        <strain evidence="1">180601</strain>
        <tissue evidence="1">Whole Body</tissue>
    </source>
</reference>
<dbReference type="Proteomes" id="UP000478052">
    <property type="component" value="Unassembled WGS sequence"/>
</dbReference>
<dbReference type="OrthoDB" id="6576195at2759"/>
<dbReference type="EMBL" id="VUJU01002156">
    <property type="protein sequence ID" value="KAF0762389.1"/>
    <property type="molecule type" value="Genomic_DNA"/>
</dbReference>
<comment type="caution">
    <text evidence="1">The sequence shown here is derived from an EMBL/GenBank/DDBJ whole genome shotgun (WGS) entry which is preliminary data.</text>
</comment>
<sequence>MLILDSLALRIQSIQDKRDESVKNLEIQASKMKQASENRFSQGKVGESVVIKIPDVDRARSDFRNIIGVILSVNNNMYEIGTSEGRLPNLYSRNQFTICKESFIEVNDVPQSNITLREVARKLSNLGGQGYDRCSCLQKCKTKKCKCKAAGRLCTSKCHGSNPCCNK</sequence>
<protein>
    <submittedName>
        <fullName evidence="1">KRAB-A domain-containing protein 2-like</fullName>
    </submittedName>
</protein>
<organism evidence="1 2">
    <name type="scientific">Aphis craccivora</name>
    <name type="common">Cowpea aphid</name>
    <dbReference type="NCBI Taxonomy" id="307492"/>
    <lineage>
        <taxon>Eukaryota</taxon>
        <taxon>Metazoa</taxon>
        <taxon>Ecdysozoa</taxon>
        <taxon>Arthropoda</taxon>
        <taxon>Hexapoda</taxon>
        <taxon>Insecta</taxon>
        <taxon>Pterygota</taxon>
        <taxon>Neoptera</taxon>
        <taxon>Paraneoptera</taxon>
        <taxon>Hemiptera</taxon>
        <taxon>Sternorrhyncha</taxon>
        <taxon>Aphidomorpha</taxon>
        <taxon>Aphidoidea</taxon>
        <taxon>Aphididae</taxon>
        <taxon>Aphidini</taxon>
        <taxon>Aphis</taxon>
        <taxon>Aphis</taxon>
    </lineage>
</organism>
<gene>
    <name evidence="1" type="ORF">FWK35_00020694</name>
</gene>